<evidence type="ECO:0000256" key="1">
    <source>
        <dbReference type="SAM" id="Phobius"/>
    </source>
</evidence>
<protein>
    <submittedName>
        <fullName evidence="2">Uncharacterized protein</fullName>
    </submittedName>
</protein>
<keyword evidence="1" id="KW-0812">Transmembrane</keyword>
<keyword evidence="1" id="KW-0472">Membrane</keyword>
<sequence>MFFVALLNHMVKFEYFVAISCFLIVSLLYTLSVYYSHDMHVGVKCINAWDVGDKSEIVLILTLFHSLK</sequence>
<gene>
    <name evidence="2" type="ORF">HanXRQr2_Chr17g0781561</name>
</gene>
<evidence type="ECO:0000313" key="2">
    <source>
        <dbReference type="EMBL" id="KAF5753568.1"/>
    </source>
</evidence>
<dbReference type="AlphaFoldDB" id="A0A9K3GSW7"/>
<name>A0A9K3GSW7_HELAN</name>
<feature type="transmembrane region" description="Helical" evidence="1">
    <location>
        <begin position="15"/>
        <end position="35"/>
    </location>
</feature>
<dbReference type="Proteomes" id="UP000215914">
    <property type="component" value="Unassembled WGS sequence"/>
</dbReference>
<keyword evidence="3" id="KW-1185">Reference proteome</keyword>
<dbReference type="Gramene" id="mRNA:HanXRQr2_Chr17g0781561">
    <property type="protein sequence ID" value="CDS:HanXRQr2_Chr17g0781561.1"/>
    <property type="gene ID" value="HanXRQr2_Chr17g0781561"/>
</dbReference>
<evidence type="ECO:0000313" key="3">
    <source>
        <dbReference type="Proteomes" id="UP000215914"/>
    </source>
</evidence>
<comment type="caution">
    <text evidence="2">The sequence shown here is derived from an EMBL/GenBank/DDBJ whole genome shotgun (WGS) entry which is preliminary data.</text>
</comment>
<dbReference type="EMBL" id="MNCJ02000332">
    <property type="protein sequence ID" value="KAF5753568.1"/>
    <property type="molecule type" value="Genomic_DNA"/>
</dbReference>
<reference evidence="2" key="2">
    <citation type="submission" date="2020-06" db="EMBL/GenBank/DDBJ databases">
        <title>Helianthus annuus Genome sequencing and assembly Release 2.</title>
        <authorList>
            <person name="Gouzy J."/>
            <person name="Langlade N."/>
            <person name="Munos S."/>
        </authorList>
    </citation>
    <scope>NUCLEOTIDE SEQUENCE</scope>
    <source>
        <tissue evidence="2">Leaves</tissue>
    </source>
</reference>
<proteinExistence type="predicted"/>
<reference evidence="2" key="1">
    <citation type="journal article" date="2017" name="Nature">
        <title>The sunflower genome provides insights into oil metabolism, flowering and Asterid evolution.</title>
        <authorList>
            <person name="Badouin H."/>
            <person name="Gouzy J."/>
            <person name="Grassa C.J."/>
            <person name="Murat F."/>
            <person name="Staton S.E."/>
            <person name="Cottret L."/>
            <person name="Lelandais-Briere C."/>
            <person name="Owens G.L."/>
            <person name="Carrere S."/>
            <person name="Mayjonade B."/>
            <person name="Legrand L."/>
            <person name="Gill N."/>
            <person name="Kane N.C."/>
            <person name="Bowers J.E."/>
            <person name="Hubner S."/>
            <person name="Bellec A."/>
            <person name="Berard A."/>
            <person name="Berges H."/>
            <person name="Blanchet N."/>
            <person name="Boniface M.C."/>
            <person name="Brunel D."/>
            <person name="Catrice O."/>
            <person name="Chaidir N."/>
            <person name="Claudel C."/>
            <person name="Donnadieu C."/>
            <person name="Faraut T."/>
            <person name="Fievet G."/>
            <person name="Helmstetter N."/>
            <person name="King M."/>
            <person name="Knapp S.J."/>
            <person name="Lai Z."/>
            <person name="Le Paslier M.C."/>
            <person name="Lippi Y."/>
            <person name="Lorenzon L."/>
            <person name="Mandel J.R."/>
            <person name="Marage G."/>
            <person name="Marchand G."/>
            <person name="Marquand E."/>
            <person name="Bret-Mestries E."/>
            <person name="Morien E."/>
            <person name="Nambeesan S."/>
            <person name="Nguyen T."/>
            <person name="Pegot-Espagnet P."/>
            <person name="Pouilly N."/>
            <person name="Raftis F."/>
            <person name="Sallet E."/>
            <person name="Schiex T."/>
            <person name="Thomas J."/>
            <person name="Vandecasteele C."/>
            <person name="Vares D."/>
            <person name="Vear F."/>
            <person name="Vautrin S."/>
            <person name="Crespi M."/>
            <person name="Mangin B."/>
            <person name="Burke J.M."/>
            <person name="Salse J."/>
            <person name="Munos S."/>
            <person name="Vincourt P."/>
            <person name="Rieseberg L.H."/>
            <person name="Langlade N.B."/>
        </authorList>
    </citation>
    <scope>NUCLEOTIDE SEQUENCE</scope>
    <source>
        <tissue evidence="2">Leaves</tissue>
    </source>
</reference>
<accession>A0A9K3GSW7</accession>
<organism evidence="2 3">
    <name type="scientific">Helianthus annuus</name>
    <name type="common">Common sunflower</name>
    <dbReference type="NCBI Taxonomy" id="4232"/>
    <lineage>
        <taxon>Eukaryota</taxon>
        <taxon>Viridiplantae</taxon>
        <taxon>Streptophyta</taxon>
        <taxon>Embryophyta</taxon>
        <taxon>Tracheophyta</taxon>
        <taxon>Spermatophyta</taxon>
        <taxon>Magnoliopsida</taxon>
        <taxon>eudicotyledons</taxon>
        <taxon>Gunneridae</taxon>
        <taxon>Pentapetalae</taxon>
        <taxon>asterids</taxon>
        <taxon>campanulids</taxon>
        <taxon>Asterales</taxon>
        <taxon>Asteraceae</taxon>
        <taxon>Asteroideae</taxon>
        <taxon>Heliantheae alliance</taxon>
        <taxon>Heliantheae</taxon>
        <taxon>Helianthus</taxon>
    </lineage>
</organism>
<keyword evidence="1" id="KW-1133">Transmembrane helix</keyword>